<feature type="domain" description="Hemerythrin-like" evidence="1">
    <location>
        <begin position="5"/>
        <end position="121"/>
    </location>
</feature>
<proteinExistence type="predicted"/>
<reference evidence="2 3" key="1">
    <citation type="submission" date="2022-11" db="EMBL/GenBank/DDBJ databases">
        <title>Minimal conservation of predation-associated metabolite biosynthetic gene clusters underscores biosynthetic potential of Myxococcota including descriptions for ten novel species: Archangium lansinium sp. nov., Myxococcus landrumus sp. nov., Nannocystis bai.</title>
        <authorList>
            <person name="Ahearne A."/>
            <person name="Stevens C."/>
            <person name="Dowd S."/>
        </authorList>
    </citation>
    <scope>NUCLEOTIDE SEQUENCE [LARGE SCALE GENOMIC DNA]</scope>
    <source>
        <strain evidence="2 3">BB15-2</strain>
    </source>
</reference>
<protein>
    <submittedName>
        <fullName evidence="2">Hemerythrin domain-containing protein</fullName>
    </submittedName>
</protein>
<dbReference type="RefSeq" id="WP_272084120.1">
    <property type="nucleotide sequence ID" value="NZ_JAQNDL010000001.1"/>
</dbReference>
<gene>
    <name evidence="2" type="ORF">POL25_02255</name>
</gene>
<dbReference type="Proteomes" id="UP001221686">
    <property type="component" value="Unassembled WGS sequence"/>
</dbReference>
<dbReference type="PANTHER" id="PTHR35585:SF1">
    <property type="entry name" value="HHE DOMAIN PROTEIN (AFU_ORTHOLOGUE AFUA_4G00730)"/>
    <property type="match status" value="1"/>
</dbReference>
<organism evidence="2 3">
    <name type="scientific">Nannocystis bainbridge</name>
    <dbReference type="NCBI Taxonomy" id="2995303"/>
    <lineage>
        <taxon>Bacteria</taxon>
        <taxon>Pseudomonadati</taxon>
        <taxon>Myxococcota</taxon>
        <taxon>Polyangia</taxon>
        <taxon>Nannocystales</taxon>
        <taxon>Nannocystaceae</taxon>
        <taxon>Nannocystis</taxon>
    </lineage>
</organism>
<dbReference type="EMBL" id="JAQNDL010000001">
    <property type="protein sequence ID" value="MDC0715695.1"/>
    <property type="molecule type" value="Genomic_DNA"/>
</dbReference>
<accession>A0ABT5DPW4</accession>
<evidence type="ECO:0000313" key="3">
    <source>
        <dbReference type="Proteomes" id="UP001221686"/>
    </source>
</evidence>
<dbReference type="Pfam" id="PF01814">
    <property type="entry name" value="Hemerythrin"/>
    <property type="match status" value="1"/>
</dbReference>
<dbReference type="InterPro" id="IPR012312">
    <property type="entry name" value="Hemerythrin-like"/>
</dbReference>
<dbReference type="PANTHER" id="PTHR35585">
    <property type="entry name" value="HHE DOMAIN PROTEIN (AFU_ORTHOLOGUE AFUA_4G00730)"/>
    <property type="match status" value="1"/>
</dbReference>
<evidence type="ECO:0000313" key="2">
    <source>
        <dbReference type="EMBL" id="MDC0715695.1"/>
    </source>
</evidence>
<comment type="caution">
    <text evidence="2">The sequence shown here is derived from an EMBL/GenBank/DDBJ whole genome shotgun (WGS) entry which is preliminary data.</text>
</comment>
<dbReference type="Gene3D" id="1.20.120.520">
    <property type="entry name" value="nmb1532 protein domain like"/>
    <property type="match status" value="1"/>
</dbReference>
<keyword evidence="3" id="KW-1185">Reference proteome</keyword>
<sequence>MTKRTIYDILKREHEEVSELFHELEEAEGAEALALYSQLKLKLVPHAKAEEAVVYPRFLQESQAVDITREGIEEHKQVDHLLAELDGTSTDAENWTAKIKVLADMVGHHVDEEELQMFPLAQQSLSERDAAQLADAYERERDAWIEHMKAAEQRRTAAA</sequence>
<evidence type="ECO:0000259" key="1">
    <source>
        <dbReference type="Pfam" id="PF01814"/>
    </source>
</evidence>
<name>A0ABT5DPW4_9BACT</name>